<evidence type="ECO:0000313" key="1">
    <source>
        <dbReference type="EMBL" id="KUN72590.1"/>
    </source>
</evidence>
<comment type="caution">
    <text evidence="1">The sequence shown here is derived from an EMBL/GenBank/DDBJ whole genome shotgun (WGS) entry which is preliminary data.</text>
</comment>
<gene>
    <name evidence="1" type="ORF">AQJ46_12235</name>
</gene>
<dbReference type="EMBL" id="LMWU01000012">
    <property type="protein sequence ID" value="KUN72590.1"/>
    <property type="molecule type" value="Genomic_DNA"/>
</dbReference>
<dbReference type="InterPro" id="IPR009758">
    <property type="entry name" value="DUF1326"/>
</dbReference>
<accession>A0A101SED2</accession>
<protein>
    <recommendedName>
        <fullName evidence="3">DUF1326 domain-containing protein</fullName>
    </recommendedName>
</protein>
<dbReference type="Proteomes" id="UP000053669">
    <property type="component" value="Unassembled WGS sequence"/>
</dbReference>
<reference evidence="1 2" key="1">
    <citation type="submission" date="2015-10" db="EMBL/GenBank/DDBJ databases">
        <title>Draft genome sequence of Streptomyces canus DSM 40017, type strain for the species Streptomyces canus.</title>
        <authorList>
            <person name="Ruckert C."/>
            <person name="Winkler A."/>
            <person name="Kalinowski J."/>
            <person name="Kampfer P."/>
            <person name="Glaeser S."/>
        </authorList>
    </citation>
    <scope>NUCLEOTIDE SEQUENCE [LARGE SCALE GENOMIC DNA]</scope>
    <source>
        <strain evidence="1 2">DSM 40017</strain>
    </source>
</reference>
<evidence type="ECO:0000313" key="2">
    <source>
        <dbReference type="Proteomes" id="UP000053669"/>
    </source>
</evidence>
<dbReference type="Pfam" id="PF07040">
    <property type="entry name" value="DUF1326"/>
    <property type="match status" value="1"/>
</dbReference>
<dbReference type="STRING" id="58343.AQJ46_12235"/>
<name>A0A101SED2_9ACTN</name>
<proteinExistence type="predicted"/>
<evidence type="ECO:0008006" key="3">
    <source>
        <dbReference type="Google" id="ProtNLM"/>
    </source>
</evidence>
<organism evidence="1 2">
    <name type="scientific">Streptomyces canus</name>
    <dbReference type="NCBI Taxonomy" id="58343"/>
    <lineage>
        <taxon>Bacteria</taxon>
        <taxon>Bacillati</taxon>
        <taxon>Actinomycetota</taxon>
        <taxon>Actinomycetes</taxon>
        <taxon>Kitasatosporales</taxon>
        <taxon>Streptomycetaceae</taxon>
        <taxon>Streptomyces</taxon>
        <taxon>Streptomyces aurantiacus group</taxon>
    </lineage>
</organism>
<dbReference type="RefSeq" id="WP_059205582.1">
    <property type="nucleotide sequence ID" value="NZ_KQ948658.1"/>
</dbReference>
<dbReference type="InterPro" id="IPR014581">
    <property type="entry name" value="UCP033303"/>
</dbReference>
<dbReference type="AlphaFoldDB" id="A0A101SED2"/>
<sequence>MTEQVTTGTHWRLAGDWFDVCKCAIPCPCTFAQPPTYGDCEGVLVWHIREGSFGDVRLDDLNVLMLGSFVGNVWAGTHTDAYAAVFLDERADEQQRGALGAIFGGEAGGWPAQFGEMLHPEMRGMDIAPIHVEIDEDLATWRAEIPGRVTATAEALTGPTSADGVRVQVHNAPGAEVGPGQVATWGRATVDRAEAFGFSWERSGKSSKHFPFDWSGPD</sequence>
<dbReference type="PIRSF" id="PIRSF033303">
    <property type="entry name" value="UCP033303"/>
    <property type="match status" value="1"/>
</dbReference>